<feature type="transmembrane region" description="Helical" evidence="5">
    <location>
        <begin position="104"/>
        <end position="124"/>
    </location>
</feature>
<keyword evidence="3 5" id="KW-1133">Transmembrane helix</keyword>
<comment type="subcellular location">
    <subcellularLocation>
        <location evidence="1">Endomembrane system</location>
        <topology evidence="1">Multi-pass membrane protein</topology>
    </subcellularLocation>
</comment>
<organism evidence="6 7">
    <name type="scientific">Rhodoplanes tepidamans</name>
    <name type="common">Rhodoplanes cryptolactis</name>
    <dbReference type="NCBI Taxonomy" id="200616"/>
    <lineage>
        <taxon>Bacteria</taxon>
        <taxon>Pseudomonadati</taxon>
        <taxon>Pseudomonadota</taxon>
        <taxon>Alphaproteobacteria</taxon>
        <taxon>Hyphomicrobiales</taxon>
        <taxon>Nitrobacteraceae</taxon>
        <taxon>Rhodoplanes</taxon>
    </lineage>
</organism>
<gene>
    <name evidence="6" type="ORF">PQJ73_07660</name>
</gene>
<sequence>MADTGEVPTDGADKAGVIAPPPLIAAVTLAIAAGLEQAWPSGGAALLGLGPRLVAAAVLAAAGLVLAVAGERRFLRAGTDPLPWRPATALVTDGIYRYVRNPMYVGLGLLMLGLAVGFGSLWLLGLMLPTGLVLHYGVVLREERYLERKFGDRYRDFRARVPRYGWPPSRSPG</sequence>
<dbReference type="RefSeq" id="WP_272776393.1">
    <property type="nucleotide sequence ID" value="NZ_JAQQLI010000008.1"/>
</dbReference>
<dbReference type="Pfam" id="PF04191">
    <property type="entry name" value="PEMT"/>
    <property type="match status" value="1"/>
</dbReference>
<evidence type="ECO:0000313" key="7">
    <source>
        <dbReference type="Proteomes" id="UP001165652"/>
    </source>
</evidence>
<dbReference type="Proteomes" id="UP001165652">
    <property type="component" value="Unassembled WGS sequence"/>
</dbReference>
<dbReference type="InterPro" id="IPR052527">
    <property type="entry name" value="Metal_cation-efflux_comp"/>
</dbReference>
<evidence type="ECO:0000256" key="3">
    <source>
        <dbReference type="ARBA" id="ARBA00022989"/>
    </source>
</evidence>
<evidence type="ECO:0000313" key="6">
    <source>
        <dbReference type="EMBL" id="MDC7785555.1"/>
    </source>
</evidence>
<dbReference type="PANTHER" id="PTHR43847">
    <property type="entry name" value="BLL3993 PROTEIN"/>
    <property type="match status" value="1"/>
</dbReference>
<evidence type="ECO:0000256" key="5">
    <source>
        <dbReference type="SAM" id="Phobius"/>
    </source>
</evidence>
<dbReference type="PANTHER" id="PTHR43847:SF1">
    <property type="entry name" value="BLL3993 PROTEIN"/>
    <property type="match status" value="1"/>
</dbReference>
<keyword evidence="4 5" id="KW-0472">Membrane</keyword>
<dbReference type="Gene3D" id="1.20.120.1630">
    <property type="match status" value="1"/>
</dbReference>
<proteinExistence type="predicted"/>
<keyword evidence="2 5" id="KW-0812">Transmembrane</keyword>
<evidence type="ECO:0000256" key="1">
    <source>
        <dbReference type="ARBA" id="ARBA00004127"/>
    </source>
</evidence>
<reference evidence="6" key="1">
    <citation type="journal article" date="2023" name="Microbiol Resour">
        <title>Genome Sequences of Rhodoplanes serenus and Two Thermotolerant Strains, Rhodoplanes tepidamans and 'Rhodoplanes cryptolactis,' Further Refine the Genus.</title>
        <authorList>
            <person name="Rayyan A.A."/>
            <person name="Kyndt J.A."/>
        </authorList>
    </citation>
    <scope>NUCLEOTIDE SEQUENCE</scope>
    <source>
        <strain evidence="6">DSM 9987</strain>
    </source>
</reference>
<feature type="transmembrane region" description="Helical" evidence="5">
    <location>
        <begin position="49"/>
        <end position="69"/>
    </location>
</feature>
<accession>A0ABT5J920</accession>
<keyword evidence="7" id="KW-1185">Reference proteome</keyword>
<dbReference type="EMBL" id="JAQQLI010000008">
    <property type="protein sequence ID" value="MDC7785555.1"/>
    <property type="molecule type" value="Genomic_DNA"/>
</dbReference>
<protein>
    <submittedName>
        <fullName evidence="6">Isoprenylcysteine carboxylmethyltransferase family protein</fullName>
    </submittedName>
</protein>
<evidence type="ECO:0000256" key="2">
    <source>
        <dbReference type="ARBA" id="ARBA00022692"/>
    </source>
</evidence>
<comment type="caution">
    <text evidence="6">The sequence shown here is derived from an EMBL/GenBank/DDBJ whole genome shotgun (WGS) entry which is preliminary data.</text>
</comment>
<dbReference type="InterPro" id="IPR007318">
    <property type="entry name" value="Phopholipid_MeTrfase"/>
</dbReference>
<name>A0ABT5J920_RHOTP</name>
<reference evidence="6" key="2">
    <citation type="submission" date="2023-02" db="EMBL/GenBank/DDBJ databases">
        <authorList>
            <person name="Rayyan A."/>
            <person name="Meyer T."/>
            <person name="Kyndt J.A."/>
        </authorList>
    </citation>
    <scope>NUCLEOTIDE SEQUENCE</scope>
    <source>
        <strain evidence="6">DSM 9987</strain>
    </source>
</reference>
<evidence type="ECO:0000256" key="4">
    <source>
        <dbReference type="ARBA" id="ARBA00023136"/>
    </source>
</evidence>